<gene>
    <name evidence="1" type="ORF">Vadar_008163</name>
</gene>
<keyword evidence="2" id="KW-1185">Reference proteome</keyword>
<proteinExistence type="predicted"/>
<accession>A0ACB7Z345</accession>
<protein>
    <submittedName>
        <fullName evidence="1">Uncharacterized protein</fullName>
    </submittedName>
</protein>
<dbReference type="EMBL" id="CM037154">
    <property type="protein sequence ID" value="KAH7860016.1"/>
    <property type="molecule type" value="Genomic_DNA"/>
</dbReference>
<evidence type="ECO:0000313" key="1">
    <source>
        <dbReference type="EMBL" id="KAH7860016.1"/>
    </source>
</evidence>
<organism evidence="1 2">
    <name type="scientific">Vaccinium darrowii</name>
    <dbReference type="NCBI Taxonomy" id="229202"/>
    <lineage>
        <taxon>Eukaryota</taxon>
        <taxon>Viridiplantae</taxon>
        <taxon>Streptophyta</taxon>
        <taxon>Embryophyta</taxon>
        <taxon>Tracheophyta</taxon>
        <taxon>Spermatophyta</taxon>
        <taxon>Magnoliopsida</taxon>
        <taxon>eudicotyledons</taxon>
        <taxon>Gunneridae</taxon>
        <taxon>Pentapetalae</taxon>
        <taxon>asterids</taxon>
        <taxon>Ericales</taxon>
        <taxon>Ericaceae</taxon>
        <taxon>Vaccinioideae</taxon>
        <taxon>Vaccinieae</taxon>
        <taxon>Vaccinium</taxon>
    </lineage>
</organism>
<sequence length="111" mass="12503">MGRQSRDRRTVVGSSIALLQERFRRLERARERREEQDLLKLLFSESQPMVIFPVSPPSGHELSLRPNTPSKVSEFGDVEAGTLANSRATDVIIRSSSPNVENCEVDTTLHL</sequence>
<comment type="caution">
    <text evidence="1">The sequence shown here is derived from an EMBL/GenBank/DDBJ whole genome shotgun (WGS) entry which is preliminary data.</text>
</comment>
<name>A0ACB7Z345_9ERIC</name>
<evidence type="ECO:0000313" key="2">
    <source>
        <dbReference type="Proteomes" id="UP000828048"/>
    </source>
</evidence>
<reference evidence="1 2" key="1">
    <citation type="journal article" date="2021" name="Hortic Res">
        <title>High-quality reference genome and annotation aids understanding of berry development for evergreen blueberry (Vaccinium darrowii).</title>
        <authorList>
            <person name="Yu J."/>
            <person name="Hulse-Kemp A.M."/>
            <person name="Babiker E."/>
            <person name="Staton M."/>
        </authorList>
    </citation>
    <scope>NUCLEOTIDE SEQUENCE [LARGE SCALE GENOMIC DNA]</scope>
    <source>
        <strain evidence="2">cv. NJ 8807/NJ 8810</strain>
        <tissue evidence="1">Young leaf</tissue>
    </source>
</reference>
<dbReference type="Proteomes" id="UP000828048">
    <property type="component" value="Chromosome 4"/>
</dbReference>